<protein>
    <submittedName>
        <fullName evidence="11">ABC transporter family protein</fullName>
    </submittedName>
</protein>
<dbReference type="STRING" id="715226.ABI_47450"/>
<sequence length="505" mass="54433">MALLDLADITKRFPGVVALDGARLSVASGEVHALLGENGAGKSTLLKILSGAQACDSGRLTFDGAALSASDTPVQRQRAGIVTIYQEFNLQPFLTVAENLYLGREPLRFGLIDHKRLRADARAVLDGLGLDLDPDMEVRRLNIADQQMVEIARAMTLQAKLIVMDEPTAALSPREVDILHRIIGELKARGIAVIYVTHRLKEVKTICDGYTVLRDGRFVATGRVAEIEVAGMVRLMVGRDVEFLQRPPHREPAEIVLKVDGVSRKRGRHEARGTSLTDVSFEVRAGEIVGLAGLVGAGRTDLVRVLFGADAMDSGTITLNGEVVNPASPCDALKAGIALVPEDRKQQGCFLEHSIRHNLSLPSLKRLSRWGIFVDETAEKALVEDFRTRLNIRMAHDGVAIATLSGGNQQKVLLARCMALSPKVLIVDEPTRGVDVGAKADVHQVLFDMAATGVAVIVVSSELPEVMAVSDRIIVFREGRIAGTLDGFAADEETLMGLMATGRAA</sequence>
<keyword evidence="9" id="KW-0472">Membrane</keyword>
<dbReference type="GO" id="GO:0016887">
    <property type="term" value="F:ATP hydrolysis activity"/>
    <property type="evidence" value="ECO:0007669"/>
    <property type="project" value="InterPro"/>
</dbReference>
<organism evidence="11 12">
    <name type="scientific">Asticcacaulis biprosthecium C19</name>
    <dbReference type="NCBI Taxonomy" id="715226"/>
    <lineage>
        <taxon>Bacteria</taxon>
        <taxon>Pseudomonadati</taxon>
        <taxon>Pseudomonadota</taxon>
        <taxon>Alphaproteobacteria</taxon>
        <taxon>Caulobacterales</taxon>
        <taxon>Caulobacteraceae</taxon>
        <taxon>Asticcacaulis</taxon>
    </lineage>
</organism>
<dbReference type="HOGENOM" id="CLU_000604_92_3_5"/>
<evidence type="ECO:0000256" key="9">
    <source>
        <dbReference type="ARBA" id="ARBA00023136"/>
    </source>
</evidence>
<dbReference type="RefSeq" id="WP_006275519.1">
    <property type="nucleotide sequence ID" value="NZ_GL883081.1"/>
</dbReference>
<comment type="subcellular location">
    <subcellularLocation>
        <location evidence="1">Cell membrane</location>
        <topology evidence="1">Peripheral membrane protein</topology>
    </subcellularLocation>
</comment>
<feature type="domain" description="ABC transporter" evidence="10">
    <location>
        <begin position="257"/>
        <end position="503"/>
    </location>
</feature>
<dbReference type="Proteomes" id="UP000006512">
    <property type="component" value="Unassembled WGS sequence"/>
</dbReference>
<evidence type="ECO:0000313" key="12">
    <source>
        <dbReference type="Proteomes" id="UP000006512"/>
    </source>
</evidence>
<keyword evidence="3" id="KW-1003">Cell membrane</keyword>
<evidence type="ECO:0000256" key="1">
    <source>
        <dbReference type="ARBA" id="ARBA00004202"/>
    </source>
</evidence>
<evidence type="ECO:0000313" key="11">
    <source>
        <dbReference type="EMBL" id="EGF89397.1"/>
    </source>
</evidence>
<dbReference type="SMART" id="SM00382">
    <property type="entry name" value="AAA"/>
    <property type="match status" value="2"/>
</dbReference>
<dbReference type="InterPro" id="IPR003593">
    <property type="entry name" value="AAA+_ATPase"/>
</dbReference>
<keyword evidence="12" id="KW-1185">Reference proteome</keyword>
<dbReference type="PROSITE" id="PS00211">
    <property type="entry name" value="ABC_TRANSPORTER_1"/>
    <property type="match status" value="1"/>
</dbReference>
<evidence type="ECO:0000256" key="7">
    <source>
        <dbReference type="ARBA" id="ARBA00022840"/>
    </source>
</evidence>
<keyword evidence="7" id="KW-0067">ATP-binding</keyword>
<evidence type="ECO:0000256" key="8">
    <source>
        <dbReference type="ARBA" id="ARBA00022967"/>
    </source>
</evidence>
<evidence type="ECO:0000256" key="6">
    <source>
        <dbReference type="ARBA" id="ARBA00022741"/>
    </source>
</evidence>
<feature type="domain" description="ABC transporter" evidence="10">
    <location>
        <begin position="4"/>
        <end position="240"/>
    </location>
</feature>
<dbReference type="Gene3D" id="3.40.50.300">
    <property type="entry name" value="P-loop containing nucleotide triphosphate hydrolases"/>
    <property type="match status" value="2"/>
</dbReference>
<proteinExistence type="predicted"/>
<keyword evidence="8" id="KW-1278">Translocase</keyword>
<dbReference type="AlphaFoldDB" id="F4QU97"/>
<dbReference type="PANTHER" id="PTHR43790:SF3">
    <property type="entry name" value="D-ALLOSE IMPORT ATP-BINDING PROTEIN ALSA-RELATED"/>
    <property type="match status" value="1"/>
</dbReference>
<evidence type="ECO:0000256" key="3">
    <source>
        <dbReference type="ARBA" id="ARBA00022475"/>
    </source>
</evidence>
<dbReference type="PROSITE" id="PS50893">
    <property type="entry name" value="ABC_TRANSPORTER_2"/>
    <property type="match status" value="2"/>
</dbReference>
<keyword evidence="6" id="KW-0547">Nucleotide-binding</keyword>
<dbReference type="GO" id="GO:0005524">
    <property type="term" value="F:ATP binding"/>
    <property type="evidence" value="ECO:0007669"/>
    <property type="project" value="UniProtKB-KW"/>
</dbReference>
<dbReference type="InterPro" id="IPR050107">
    <property type="entry name" value="ABC_carbohydrate_import_ATPase"/>
</dbReference>
<evidence type="ECO:0000256" key="4">
    <source>
        <dbReference type="ARBA" id="ARBA00022597"/>
    </source>
</evidence>
<dbReference type="eggNOG" id="COG1129">
    <property type="taxonomic scope" value="Bacteria"/>
</dbReference>
<dbReference type="CDD" id="cd03216">
    <property type="entry name" value="ABC_Carb_Monos_I"/>
    <property type="match status" value="1"/>
</dbReference>
<dbReference type="PANTHER" id="PTHR43790">
    <property type="entry name" value="CARBOHYDRATE TRANSPORT ATP-BINDING PROTEIN MG119-RELATED"/>
    <property type="match status" value="1"/>
</dbReference>
<gene>
    <name evidence="11" type="ORF">ABI_47450</name>
</gene>
<dbReference type="OrthoDB" id="9805029at2"/>
<dbReference type="EMBL" id="GL883081">
    <property type="protein sequence ID" value="EGF89397.1"/>
    <property type="molecule type" value="Genomic_DNA"/>
</dbReference>
<reference evidence="12" key="1">
    <citation type="submission" date="2011-03" db="EMBL/GenBank/DDBJ databases">
        <title>Draft genome sequence of Brevundimonas diminuta.</title>
        <authorList>
            <person name="Brown P.J.B."/>
            <person name="Buechlein A."/>
            <person name="Hemmerich C."/>
            <person name="Brun Y.V."/>
        </authorList>
    </citation>
    <scope>NUCLEOTIDE SEQUENCE [LARGE SCALE GENOMIC DNA]</scope>
    <source>
        <strain evidence="12">C19</strain>
    </source>
</reference>
<dbReference type="Pfam" id="PF00005">
    <property type="entry name" value="ABC_tran"/>
    <property type="match status" value="2"/>
</dbReference>
<dbReference type="SUPFAM" id="SSF52540">
    <property type="entry name" value="P-loop containing nucleoside triphosphate hydrolases"/>
    <property type="match status" value="2"/>
</dbReference>
<keyword evidence="4" id="KW-0762">Sugar transport</keyword>
<dbReference type="FunFam" id="3.40.50.300:FF:000127">
    <property type="entry name" value="Ribose import ATP-binding protein RbsA"/>
    <property type="match status" value="1"/>
</dbReference>
<dbReference type="CDD" id="cd03215">
    <property type="entry name" value="ABC_Carb_Monos_II"/>
    <property type="match status" value="1"/>
</dbReference>
<accession>F4QU97</accession>
<dbReference type="InterPro" id="IPR027417">
    <property type="entry name" value="P-loop_NTPase"/>
</dbReference>
<dbReference type="InterPro" id="IPR003439">
    <property type="entry name" value="ABC_transporter-like_ATP-bd"/>
</dbReference>
<keyword evidence="2" id="KW-0813">Transport</keyword>
<evidence type="ECO:0000259" key="10">
    <source>
        <dbReference type="PROSITE" id="PS50893"/>
    </source>
</evidence>
<dbReference type="InterPro" id="IPR017871">
    <property type="entry name" value="ABC_transporter-like_CS"/>
</dbReference>
<keyword evidence="5" id="KW-0677">Repeat</keyword>
<evidence type="ECO:0000256" key="5">
    <source>
        <dbReference type="ARBA" id="ARBA00022737"/>
    </source>
</evidence>
<dbReference type="GO" id="GO:0005886">
    <property type="term" value="C:plasma membrane"/>
    <property type="evidence" value="ECO:0007669"/>
    <property type="project" value="UniProtKB-SubCell"/>
</dbReference>
<name>F4QU97_9CAUL</name>
<evidence type="ECO:0000256" key="2">
    <source>
        <dbReference type="ARBA" id="ARBA00022448"/>
    </source>
</evidence>